<evidence type="ECO:0000256" key="12">
    <source>
        <dbReference type="ARBA" id="ARBA00023242"/>
    </source>
</evidence>
<dbReference type="InterPro" id="IPR059039">
    <property type="entry name" value="ZNF380_CC"/>
</dbReference>
<reference evidence="17" key="1">
    <citation type="submission" date="2021-02" db="EMBL/GenBank/DDBJ databases">
        <authorList>
            <person name="Nowell W R."/>
        </authorList>
    </citation>
    <scope>NUCLEOTIDE SEQUENCE</scope>
</reference>
<dbReference type="EMBL" id="CAJNOG010000110">
    <property type="protein sequence ID" value="CAF0957480.1"/>
    <property type="molecule type" value="Genomic_DNA"/>
</dbReference>
<keyword evidence="5" id="KW-0217">Developmental protein</keyword>
<dbReference type="Pfam" id="PF23406">
    <property type="entry name" value="ZNF380_CC"/>
    <property type="match status" value="1"/>
</dbReference>
<dbReference type="GO" id="GO:0005694">
    <property type="term" value="C:chromosome"/>
    <property type="evidence" value="ECO:0007669"/>
    <property type="project" value="UniProtKB-SubCell"/>
</dbReference>
<dbReference type="PANTHER" id="PTHR13278">
    <property type="entry name" value="ZINC FINGER PROTEIN 830"/>
    <property type="match status" value="1"/>
</dbReference>
<dbReference type="GO" id="GO:0033314">
    <property type="term" value="P:mitotic DNA replication checkpoint signaling"/>
    <property type="evidence" value="ECO:0007669"/>
    <property type="project" value="TreeGrafter"/>
</dbReference>
<sequence length="236" mass="26916">MASKSVDKTTLRQLMKQEKQKRIDSPLAKYTNTGQLCCALCNQQLTSETFWKAHINGREHKQKLLELKSNIKQTNSDSVFTKPFPPPPLSNQQQQQRGIKRPHEVDSNDHVIVGKPSASVPTISNSALPADFFDSESSKPQIETNKPVIITSQPTTNIVTSSTEKSSVIPEGFFDNPELDARMRKVEYVDKMEIEWDTFTREMKQETNISDKLEANDDIDRDVEREIVETDELMYV</sequence>
<evidence type="ECO:0000259" key="16">
    <source>
        <dbReference type="SMART" id="SM00451"/>
    </source>
</evidence>
<dbReference type="GO" id="GO:0051301">
    <property type="term" value="P:cell division"/>
    <property type="evidence" value="ECO:0007669"/>
    <property type="project" value="UniProtKB-KW"/>
</dbReference>
<keyword evidence="7" id="KW-0479">Metal-binding</keyword>
<dbReference type="GO" id="GO:0044773">
    <property type="term" value="P:mitotic DNA damage checkpoint signaling"/>
    <property type="evidence" value="ECO:0007669"/>
    <property type="project" value="TreeGrafter"/>
</dbReference>
<dbReference type="InterPro" id="IPR036236">
    <property type="entry name" value="Znf_C2H2_sf"/>
</dbReference>
<dbReference type="Proteomes" id="UP000663845">
    <property type="component" value="Unassembled WGS sequence"/>
</dbReference>
<evidence type="ECO:0000256" key="5">
    <source>
        <dbReference type="ARBA" id="ARBA00022473"/>
    </source>
</evidence>
<keyword evidence="9" id="KW-0498">Mitosis</keyword>
<comment type="caution">
    <text evidence="17">The sequence shown here is derived from an EMBL/GenBank/DDBJ whole genome shotgun (WGS) entry which is preliminary data.</text>
</comment>
<dbReference type="GO" id="GO:0005681">
    <property type="term" value="C:spliceosomal complex"/>
    <property type="evidence" value="ECO:0007669"/>
    <property type="project" value="InterPro"/>
</dbReference>
<accession>A0A814DIA3</accession>
<evidence type="ECO:0000313" key="17">
    <source>
        <dbReference type="EMBL" id="CAF0957480.1"/>
    </source>
</evidence>
<dbReference type="SMART" id="SM00451">
    <property type="entry name" value="ZnF_U1"/>
    <property type="match status" value="1"/>
</dbReference>
<dbReference type="GO" id="GO:0016607">
    <property type="term" value="C:nuclear speck"/>
    <property type="evidence" value="ECO:0007669"/>
    <property type="project" value="UniProtKB-SubCell"/>
</dbReference>
<feature type="region of interest" description="Disordered" evidence="15">
    <location>
        <begin position="76"/>
        <end position="109"/>
    </location>
</feature>
<evidence type="ECO:0000256" key="8">
    <source>
        <dbReference type="ARBA" id="ARBA00022771"/>
    </source>
</evidence>
<evidence type="ECO:0000256" key="14">
    <source>
        <dbReference type="ARBA" id="ARBA00030672"/>
    </source>
</evidence>
<dbReference type="Gene3D" id="3.30.160.60">
    <property type="entry name" value="Classic Zinc Finger"/>
    <property type="match status" value="1"/>
</dbReference>
<proteinExistence type="predicted"/>
<evidence type="ECO:0000256" key="4">
    <source>
        <dbReference type="ARBA" id="ARBA00022454"/>
    </source>
</evidence>
<organism evidence="17 18">
    <name type="scientific">Adineta steineri</name>
    <dbReference type="NCBI Taxonomy" id="433720"/>
    <lineage>
        <taxon>Eukaryota</taxon>
        <taxon>Metazoa</taxon>
        <taxon>Spiralia</taxon>
        <taxon>Gnathifera</taxon>
        <taxon>Rotifera</taxon>
        <taxon>Eurotatoria</taxon>
        <taxon>Bdelloidea</taxon>
        <taxon>Adinetida</taxon>
        <taxon>Adinetidae</taxon>
        <taxon>Adineta</taxon>
    </lineage>
</organism>
<evidence type="ECO:0000313" key="18">
    <source>
        <dbReference type="Proteomes" id="UP000663845"/>
    </source>
</evidence>
<evidence type="ECO:0000256" key="2">
    <source>
        <dbReference type="ARBA" id="ARBA00004324"/>
    </source>
</evidence>
<dbReference type="SUPFAM" id="SSF57667">
    <property type="entry name" value="beta-beta-alpha zinc fingers"/>
    <property type="match status" value="1"/>
</dbReference>
<evidence type="ECO:0000256" key="15">
    <source>
        <dbReference type="SAM" id="MobiDB-lite"/>
    </source>
</evidence>
<name>A0A814DIA3_9BILA</name>
<dbReference type="AlphaFoldDB" id="A0A814DIA3"/>
<dbReference type="PANTHER" id="PTHR13278:SF0">
    <property type="entry name" value="ZINC FINGER PROTEIN 830"/>
    <property type="match status" value="1"/>
</dbReference>
<evidence type="ECO:0000256" key="11">
    <source>
        <dbReference type="ARBA" id="ARBA00023054"/>
    </source>
</evidence>
<dbReference type="GO" id="GO:0008270">
    <property type="term" value="F:zinc ion binding"/>
    <property type="evidence" value="ECO:0007669"/>
    <property type="project" value="UniProtKB-KW"/>
</dbReference>
<comment type="subcellular location">
    <subcellularLocation>
        <location evidence="1">Chromosome</location>
    </subcellularLocation>
    <subcellularLocation>
        <location evidence="2">Nucleus speckle</location>
    </subcellularLocation>
</comment>
<evidence type="ECO:0000256" key="3">
    <source>
        <dbReference type="ARBA" id="ARBA00017358"/>
    </source>
</evidence>
<gene>
    <name evidence="17" type="ORF">JYZ213_LOCUS13647</name>
</gene>
<keyword evidence="4" id="KW-0158">Chromosome</keyword>
<dbReference type="GO" id="GO:0033260">
    <property type="term" value="P:nuclear DNA replication"/>
    <property type="evidence" value="ECO:0007669"/>
    <property type="project" value="TreeGrafter"/>
</dbReference>
<protein>
    <recommendedName>
        <fullName evidence="3">Zinc finger protein 830</fullName>
    </recommendedName>
    <alternativeName>
        <fullName evidence="14">Coiled-coil domain-containing protein 16</fullName>
    </alternativeName>
</protein>
<feature type="domain" description="U1-type" evidence="16">
    <location>
        <begin position="33"/>
        <end position="67"/>
    </location>
</feature>
<keyword evidence="11" id="KW-0175">Coiled coil</keyword>
<evidence type="ECO:0000256" key="10">
    <source>
        <dbReference type="ARBA" id="ARBA00022833"/>
    </source>
</evidence>
<evidence type="ECO:0000256" key="7">
    <source>
        <dbReference type="ARBA" id="ARBA00022723"/>
    </source>
</evidence>
<evidence type="ECO:0000256" key="9">
    <source>
        <dbReference type="ARBA" id="ARBA00022776"/>
    </source>
</evidence>
<evidence type="ECO:0000256" key="1">
    <source>
        <dbReference type="ARBA" id="ARBA00004286"/>
    </source>
</evidence>
<keyword evidence="13" id="KW-0131">Cell cycle</keyword>
<dbReference type="GO" id="GO:0003676">
    <property type="term" value="F:nucleic acid binding"/>
    <property type="evidence" value="ECO:0007669"/>
    <property type="project" value="InterPro"/>
</dbReference>
<keyword evidence="8" id="KW-0863">Zinc-finger</keyword>
<keyword evidence="6" id="KW-0132">Cell division</keyword>
<keyword evidence="10" id="KW-0862">Zinc</keyword>
<evidence type="ECO:0000256" key="13">
    <source>
        <dbReference type="ARBA" id="ARBA00023306"/>
    </source>
</evidence>
<dbReference type="InterPro" id="IPR003604">
    <property type="entry name" value="Matrin/U1-like-C_Znf_C2H2"/>
</dbReference>
<evidence type="ECO:0000256" key="6">
    <source>
        <dbReference type="ARBA" id="ARBA00022618"/>
    </source>
</evidence>
<dbReference type="Pfam" id="PF12874">
    <property type="entry name" value="zf-met"/>
    <property type="match status" value="1"/>
</dbReference>
<dbReference type="InterPro" id="IPR013087">
    <property type="entry name" value="Znf_C2H2_type"/>
</dbReference>
<keyword evidence="12" id="KW-0539">Nucleus</keyword>
<dbReference type="InterPro" id="IPR040050">
    <property type="entry name" value="ZNF830-like"/>
</dbReference>